<keyword evidence="4" id="KW-0325">Glycoprotein</keyword>
<dbReference type="InterPro" id="IPR025155">
    <property type="entry name" value="WxxW_domain"/>
</dbReference>
<dbReference type="RefSeq" id="XP_022089779.1">
    <property type="nucleotide sequence ID" value="XM_022234087.1"/>
</dbReference>
<evidence type="ECO:0000256" key="1">
    <source>
        <dbReference type="ARBA" id="ARBA00004613"/>
    </source>
</evidence>
<feature type="region of interest" description="Disordered" evidence="5">
    <location>
        <begin position="343"/>
        <end position="362"/>
    </location>
</feature>
<dbReference type="KEGG" id="aplc:110978804"/>
<evidence type="ECO:0000313" key="7">
    <source>
        <dbReference type="Proteomes" id="UP000694845"/>
    </source>
</evidence>
<dbReference type="GeneID" id="110978804"/>
<evidence type="ECO:0000256" key="2">
    <source>
        <dbReference type="ARBA" id="ARBA00022525"/>
    </source>
</evidence>
<dbReference type="Pfam" id="PF13385">
    <property type="entry name" value="Laminin_G_3"/>
    <property type="match status" value="1"/>
</dbReference>
<organism evidence="7 8">
    <name type="scientific">Acanthaster planci</name>
    <name type="common">Crown-of-thorns starfish</name>
    <dbReference type="NCBI Taxonomy" id="133434"/>
    <lineage>
        <taxon>Eukaryota</taxon>
        <taxon>Metazoa</taxon>
        <taxon>Echinodermata</taxon>
        <taxon>Eleutherozoa</taxon>
        <taxon>Asterozoa</taxon>
        <taxon>Asteroidea</taxon>
        <taxon>Valvatacea</taxon>
        <taxon>Valvatida</taxon>
        <taxon>Acanthasteridae</taxon>
        <taxon>Acanthaster</taxon>
    </lineage>
</organism>
<keyword evidence="2" id="KW-0964">Secreted</keyword>
<evidence type="ECO:0000313" key="8">
    <source>
        <dbReference type="RefSeq" id="XP_022089779.1"/>
    </source>
</evidence>
<accession>A0A8B7Y965</accession>
<dbReference type="SUPFAM" id="SSF49899">
    <property type="entry name" value="Concanavalin A-like lectins/glucanases"/>
    <property type="match status" value="1"/>
</dbReference>
<keyword evidence="7" id="KW-1185">Reference proteome</keyword>
<name>A0A8B7Y965_ACAPL</name>
<evidence type="ECO:0000256" key="3">
    <source>
        <dbReference type="ARBA" id="ARBA00022729"/>
    </source>
</evidence>
<dbReference type="GO" id="GO:0005576">
    <property type="term" value="C:extracellular region"/>
    <property type="evidence" value="ECO:0007669"/>
    <property type="project" value="UniProtKB-SubCell"/>
</dbReference>
<evidence type="ECO:0000256" key="5">
    <source>
        <dbReference type="SAM" id="MobiDB-lite"/>
    </source>
</evidence>
<proteinExistence type="predicted"/>
<protein>
    <submittedName>
        <fullName evidence="8">Uncharacterized protein LOC110978804</fullName>
    </submittedName>
</protein>
<dbReference type="Proteomes" id="UP000694845">
    <property type="component" value="Unplaced"/>
</dbReference>
<comment type="subcellular location">
    <subcellularLocation>
        <location evidence="1">Secreted</location>
    </subcellularLocation>
</comment>
<dbReference type="Pfam" id="PF13330">
    <property type="entry name" value="Mucin2_WxxW"/>
    <property type="match status" value="1"/>
</dbReference>
<dbReference type="InterPro" id="IPR013320">
    <property type="entry name" value="ConA-like_dom_sf"/>
</dbReference>
<gene>
    <name evidence="8" type="primary">LOC110978804</name>
</gene>
<sequence length="362" mass="40178">MTSCTSDPGQCPGGQSTWSIWMKLNHADNPGPVTFLSSGTGSNTGVSFSRLLDGNFEVAVNIRSAQWLRSLDDNLIPDGVWFHLVIVIDTTASTQLDVYIDGTQQGVFSSTDGISTTATPTLATPFLTLGGTSGSDGQRDATSAFSDFMIFETKLTTTKIKNLHECGVVVNPRETQIKEVWNILQLEVSNPNELGYRCVLQSMERPGGGDVAWHLYLHGNNKIPLGDRTMSNYGACFYKSDLLINKYNDLVQRGCTSNCQIMCEFKSSAQLYQTRNIAEADLIYEWTPWLSSSSPQDNPVGDNETITHLLQVYPVDGCAYPVRIECRERYTMKTPEYLRDREVDGMVDNGSGLEETRREFKP</sequence>
<dbReference type="Gene3D" id="2.60.120.200">
    <property type="match status" value="1"/>
</dbReference>
<keyword evidence="3" id="KW-0732">Signal</keyword>
<evidence type="ECO:0000259" key="6">
    <source>
        <dbReference type="Pfam" id="PF13330"/>
    </source>
</evidence>
<evidence type="ECO:0000256" key="4">
    <source>
        <dbReference type="ARBA" id="ARBA00023180"/>
    </source>
</evidence>
<feature type="domain" description="WxxW" evidence="6">
    <location>
        <begin position="286"/>
        <end position="333"/>
    </location>
</feature>
<reference evidence="8" key="1">
    <citation type="submission" date="2025-08" db="UniProtKB">
        <authorList>
            <consortium name="RefSeq"/>
        </authorList>
    </citation>
    <scope>IDENTIFICATION</scope>
</reference>
<dbReference type="AlphaFoldDB" id="A0A8B7Y965"/>